<sequence length="109" mass="11397">MIDPKTGAVVSSQPISEFSTLISNTNSCTNTSYACYHSGATPYAHQGFYGTAGTLNGSWPSRIGGKSGSYTAKFCWADGGTVCSPIYGPGATWSYADGRLRTGTSVTIY</sequence>
<gene>
    <name evidence="1" type="ORF">GA0070610_2704</name>
</gene>
<evidence type="ECO:0000313" key="1">
    <source>
        <dbReference type="EMBL" id="SCG16440.1"/>
    </source>
</evidence>
<dbReference type="Proteomes" id="UP000198251">
    <property type="component" value="Chromosome I"/>
</dbReference>
<organism evidence="1 2">
    <name type="scientific">Micromonospora echinofusca</name>
    <dbReference type="NCBI Taxonomy" id="47858"/>
    <lineage>
        <taxon>Bacteria</taxon>
        <taxon>Bacillati</taxon>
        <taxon>Actinomycetota</taxon>
        <taxon>Actinomycetes</taxon>
        <taxon>Micromonosporales</taxon>
        <taxon>Micromonosporaceae</taxon>
        <taxon>Micromonospora</taxon>
    </lineage>
</organism>
<dbReference type="EMBL" id="LT607733">
    <property type="protein sequence ID" value="SCG16440.1"/>
    <property type="molecule type" value="Genomic_DNA"/>
</dbReference>
<dbReference type="PROSITE" id="PS51257">
    <property type="entry name" value="PROKAR_LIPOPROTEIN"/>
    <property type="match status" value="1"/>
</dbReference>
<protein>
    <recommendedName>
        <fullName evidence="3">Peptidase inhibitor family I36</fullName>
    </recommendedName>
</protein>
<evidence type="ECO:0000313" key="2">
    <source>
        <dbReference type="Proteomes" id="UP000198251"/>
    </source>
</evidence>
<accession>A0A1C5G9P4</accession>
<dbReference type="AlphaFoldDB" id="A0A1C5G9P4"/>
<proteinExistence type="predicted"/>
<evidence type="ECO:0008006" key="3">
    <source>
        <dbReference type="Google" id="ProtNLM"/>
    </source>
</evidence>
<reference evidence="1 2" key="1">
    <citation type="submission" date="2016-06" db="EMBL/GenBank/DDBJ databases">
        <authorList>
            <person name="Kjaerup R.B."/>
            <person name="Dalgaard T.S."/>
            <person name="Juul-Madsen H.R."/>
        </authorList>
    </citation>
    <scope>NUCLEOTIDE SEQUENCE [LARGE SCALE GENOMIC DNA]</scope>
    <source>
        <strain evidence="1 2">DSM 43913</strain>
    </source>
</reference>
<name>A0A1C5G9P4_MICEH</name>
<keyword evidence="2" id="KW-1185">Reference proteome</keyword>